<feature type="transmembrane region" description="Helical" evidence="10">
    <location>
        <begin position="163"/>
        <end position="186"/>
    </location>
</feature>
<evidence type="ECO:0000256" key="2">
    <source>
        <dbReference type="ARBA" id="ARBA00012438"/>
    </source>
</evidence>
<dbReference type="AlphaFoldDB" id="A0A934M8K8"/>
<keyword evidence="5" id="KW-0547">Nucleotide-binding</keyword>
<evidence type="ECO:0000256" key="9">
    <source>
        <dbReference type="SAM" id="MobiDB-lite"/>
    </source>
</evidence>
<name>A0A934M8K8_9MICO</name>
<keyword evidence="6" id="KW-0418">Kinase</keyword>
<evidence type="ECO:0000256" key="1">
    <source>
        <dbReference type="ARBA" id="ARBA00000085"/>
    </source>
</evidence>
<evidence type="ECO:0000256" key="10">
    <source>
        <dbReference type="SAM" id="Phobius"/>
    </source>
</evidence>
<dbReference type="Pfam" id="PF02518">
    <property type="entry name" value="HATPase_c"/>
    <property type="match status" value="1"/>
</dbReference>
<dbReference type="Gene3D" id="1.20.5.1930">
    <property type="match status" value="1"/>
</dbReference>
<evidence type="ECO:0000256" key="8">
    <source>
        <dbReference type="ARBA" id="ARBA00023012"/>
    </source>
</evidence>
<feature type="domain" description="Signal transduction histidine kinase subgroup 3 dimerisation and phosphoacceptor" evidence="12">
    <location>
        <begin position="220"/>
        <end position="283"/>
    </location>
</feature>
<evidence type="ECO:0000256" key="5">
    <source>
        <dbReference type="ARBA" id="ARBA00022741"/>
    </source>
</evidence>
<keyword evidence="10" id="KW-0472">Membrane</keyword>
<keyword evidence="4" id="KW-0808">Transferase</keyword>
<keyword evidence="14" id="KW-1185">Reference proteome</keyword>
<evidence type="ECO:0000259" key="11">
    <source>
        <dbReference type="Pfam" id="PF02518"/>
    </source>
</evidence>
<evidence type="ECO:0000256" key="4">
    <source>
        <dbReference type="ARBA" id="ARBA00022679"/>
    </source>
</evidence>
<dbReference type="SUPFAM" id="SSF55874">
    <property type="entry name" value="ATPase domain of HSP90 chaperone/DNA topoisomerase II/histidine kinase"/>
    <property type="match status" value="1"/>
</dbReference>
<evidence type="ECO:0000313" key="14">
    <source>
        <dbReference type="Proteomes" id="UP000602087"/>
    </source>
</evidence>
<keyword evidence="8" id="KW-0902">Two-component regulatory system</keyword>
<feature type="transmembrane region" description="Helical" evidence="10">
    <location>
        <begin position="109"/>
        <end position="129"/>
    </location>
</feature>
<sequence length="421" mass="43124">MSSPDGWARARRALADVGPDVVPALTVAVLGLMEARSAAVGTPGSGVPLGALVVAVAVAVGLWRRAPTAAATLAWVTVMVQVAGDVPPLLTQASVALVAYGTARWGRHAVVVAGGLSLPLSVLAGFLVLQSGLYDPPDTGNVSQVAAPLGEAVGALDVGGTSLVTVLLTAAGLLVVGLPWGAGVTVRSLVRARTSQEKALAAETREAETAEVALLRSQQAQLAADVHDVVGHSLTVILAQAESGQYLPDDDPARLKRTLAVIATSARASLVDVHDVLRVVHDPATGPGSTHVGDLDELLTGARRSGHPVVLAESGRPRPLEPDVAGVAYRVLQEMLTNALRHGRPSASLQVRRDWGDELRMSVANDRPVTEPGQPAASVAETGSGLGLPGMQKRLASVGGRLDVTATATTWTATAHLPVRA</sequence>
<dbReference type="Gene3D" id="3.30.565.10">
    <property type="entry name" value="Histidine kinase-like ATPase, C-terminal domain"/>
    <property type="match status" value="1"/>
</dbReference>
<gene>
    <name evidence="13" type="ORF">JAV76_01400</name>
</gene>
<organism evidence="13 14">
    <name type="scientific">Sanguibacter suaedae</name>
    <dbReference type="NCBI Taxonomy" id="2795737"/>
    <lineage>
        <taxon>Bacteria</taxon>
        <taxon>Bacillati</taxon>
        <taxon>Actinomycetota</taxon>
        <taxon>Actinomycetes</taxon>
        <taxon>Micrococcales</taxon>
        <taxon>Sanguibacteraceae</taxon>
        <taxon>Sanguibacter</taxon>
    </lineage>
</organism>
<protein>
    <recommendedName>
        <fullName evidence="2">histidine kinase</fullName>
        <ecNumber evidence="2">2.7.13.3</ecNumber>
    </recommendedName>
</protein>
<dbReference type="EMBL" id="JAEINH010000001">
    <property type="protein sequence ID" value="MBI9113665.1"/>
    <property type="molecule type" value="Genomic_DNA"/>
</dbReference>
<evidence type="ECO:0000256" key="6">
    <source>
        <dbReference type="ARBA" id="ARBA00022777"/>
    </source>
</evidence>
<dbReference type="InterPro" id="IPR011712">
    <property type="entry name" value="Sig_transdc_His_kin_sub3_dim/P"/>
</dbReference>
<dbReference type="InterPro" id="IPR003594">
    <property type="entry name" value="HATPase_dom"/>
</dbReference>
<feature type="region of interest" description="Disordered" evidence="9">
    <location>
        <begin position="366"/>
        <end position="388"/>
    </location>
</feature>
<dbReference type="Pfam" id="PF07730">
    <property type="entry name" value="HisKA_3"/>
    <property type="match status" value="1"/>
</dbReference>
<accession>A0A934M8K8</accession>
<dbReference type="GO" id="GO:0046983">
    <property type="term" value="F:protein dimerization activity"/>
    <property type="evidence" value="ECO:0007669"/>
    <property type="project" value="InterPro"/>
</dbReference>
<proteinExistence type="predicted"/>
<comment type="caution">
    <text evidence="13">The sequence shown here is derived from an EMBL/GenBank/DDBJ whole genome shotgun (WGS) entry which is preliminary data.</text>
</comment>
<feature type="transmembrane region" description="Helical" evidence="10">
    <location>
        <begin position="45"/>
        <end position="63"/>
    </location>
</feature>
<dbReference type="EC" id="2.7.13.3" evidence="2"/>
<dbReference type="PANTHER" id="PTHR24421">
    <property type="entry name" value="NITRATE/NITRITE SENSOR PROTEIN NARX-RELATED"/>
    <property type="match status" value="1"/>
</dbReference>
<keyword evidence="7" id="KW-0067">ATP-binding</keyword>
<dbReference type="GO" id="GO:0016020">
    <property type="term" value="C:membrane"/>
    <property type="evidence" value="ECO:0007669"/>
    <property type="project" value="InterPro"/>
</dbReference>
<dbReference type="InterPro" id="IPR050482">
    <property type="entry name" value="Sensor_HK_TwoCompSys"/>
</dbReference>
<dbReference type="GO" id="GO:0005524">
    <property type="term" value="F:ATP binding"/>
    <property type="evidence" value="ECO:0007669"/>
    <property type="project" value="UniProtKB-KW"/>
</dbReference>
<evidence type="ECO:0000256" key="7">
    <source>
        <dbReference type="ARBA" id="ARBA00022840"/>
    </source>
</evidence>
<evidence type="ECO:0000313" key="13">
    <source>
        <dbReference type="EMBL" id="MBI9113665.1"/>
    </source>
</evidence>
<dbReference type="Proteomes" id="UP000602087">
    <property type="component" value="Unassembled WGS sequence"/>
</dbReference>
<keyword evidence="3" id="KW-0597">Phosphoprotein</keyword>
<dbReference type="InterPro" id="IPR036890">
    <property type="entry name" value="HATPase_C_sf"/>
</dbReference>
<dbReference type="PANTHER" id="PTHR24421:SF10">
    <property type="entry name" value="NITRATE_NITRITE SENSOR PROTEIN NARQ"/>
    <property type="match status" value="1"/>
</dbReference>
<reference evidence="13" key="1">
    <citation type="submission" date="2020-12" db="EMBL/GenBank/DDBJ databases">
        <title>Sanguibacter suaedae sp. nov., isolated from Suaeda aralocaspica.</title>
        <authorList>
            <person name="Ma Q."/>
        </authorList>
    </citation>
    <scope>NUCLEOTIDE SEQUENCE</scope>
    <source>
        <strain evidence="13">YZGR15</strain>
    </source>
</reference>
<keyword evidence="10" id="KW-0812">Transmembrane</keyword>
<evidence type="ECO:0000256" key="3">
    <source>
        <dbReference type="ARBA" id="ARBA00022553"/>
    </source>
</evidence>
<keyword evidence="10" id="KW-1133">Transmembrane helix</keyword>
<dbReference type="GO" id="GO:0000155">
    <property type="term" value="F:phosphorelay sensor kinase activity"/>
    <property type="evidence" value="ECO:0007669"/>
    <property type="project" value="InterPro"/>
</dbReference>
<feature type="domain" description="Histidine kinase/HSP90-like ATPase" evidence="11">
    <location>
        <begin position="329"/>
        <end position="419"/>
    </location>
</feature>
<comment type="catalytic activity">
    <reaction evidence="1">
        <text>ATP + protein L-histidine = ADP + protein N-phospho-L-histidine.</text>
        <dbReference type="EC" id="2.7.13.3"/>
    </reaction>
</comment>
<dbReference type="RefSeq" id="WP_198732222.1">
    <property type="nucleotide sequence ID" value="NZ_JAEINH010000001.1"/>
</dbReference>
<evidence type="ECO:0000259" key="12">
    <source>
        <dbReference type="Pfam" id="PF07730"/>
    </source>
</evidence>